<dbReference type="RefSeq" id="WP_015828572.1">
    <property type="nucleotide sequence ID" value="NC_012982.1"/>
</dbReference>
<dbReference type="Gene3D" id="2.40.420.20">
    <property type="match status" value="1"/>
</dbReference>
<dbReference type="InterPro" id="IPR058625">
    <property type="entry name" value="MdtA-like_BSH"/>
</dbReference>
<dbReference type="OrthoDB" id="9816569at2"/>
<dbReference type="Proteomes" id="UP000002745">
    <property type="component" value="Chromosome"/>
</dbReference>
<dbReference type="HOGENOM" id="CLU_018816_2_1_5"/>
<feature type="domain" description="Multidrug resistance protein MdtA-like barrel-sandwich hybrid" evidence="5">
    <location>
        <begin position="78"/>
        <end position="217"/>
    </location>
</feature>
<evidence type="ECO:0000259" key="5">
    <source>
        <dbReference type="Pfam" id="PF25917"/>
    </source>
</evidence>
<dbReference type="eggNOG" id="COG0845">
    <property type="taxonomic scope" value="Bacteria"/>
</dbReference>
<dbReference type="GO" id="GO:0046677">
    <property type="term" value="P:response to antibiotic"/>
    <property type="evidence" value="ECO:0007669"/>
    <property type="project" value="TreeGrafter"/>
</dbReference>
<dbReference type="Pfam" id="PF25876">
    <property type="entry name" value="HH_MFP_RND"/>
    <property type="match status" value="1"/>
</dbReference>
<sequence length="409" mass="43955">MVKKHFFPTKRITTLSSVLVLALGSLAVASCGQESHNSTAEAAPTPAQSAKPVKTISVTSQTIEDQTEMPARTHAFAEAEIRPQVTGLIKKRLFEEGANVKEGQALYQIEDTEYVARVDSAKAELSRSEATIDIAKQNEARYTELIKSNAVSQQEYDEVVSIRKQAEADLAAKRSALTQAQIDLKRTKVVSPINGRIGRSSVTAGALVTQNQTTSLARVLQLDPIYVDLATSSSEVLKYKQDVQAGRIQTNANKAIPVSIVYENGDVHSSPGELKFSEISVDETSGTVILRAIVPNPDNLLMPGMYVKARVSAGQRDNVILVPQSAVSRTPRGEPYAMVVDDNGLAETRMLTLAGASGNNWIIESGLDSGDNLIVDGLLMLRSGMPVQAVNPDNNAIASAESNSPLKEQ</sequence>
<dbReference type="InterPro" id="IPR058626">
    <property type="entry name" value="MdtA-like_b-barrel"/>
</dbReference>
<gene>
    <name evidence="8" type="ordered locus">Hbal_2749</name>
</gene>
<dbReference type="Pfam" id="PF25967">
    <property type="entry name" value="RND-MFP_C"/>
    <property type="match status" value="1"/>
</dbReference>
<dbReference type="PANTHER" id="PTHR30158">
    <property type="entry name" value="ACRA/E-RELATED COMPONENT OF DRUG EFFLUX TRANSPORTER"/>
    <property type="match status" value="1"/>
</dbReference>
<dbReference type="PANTHER" id="PTHR30158:SF3">
    <property type="entry name" value="MULTIDRUG EFFLUX PUMP SUBUNIT ACRA-RELATED"/>
    <property type="match status" value="1"/>
</dbReference>
<evidence type="ECO:0000259" key="6">
    <source>
        <dbReference type="Pfam" id="PF25944"/>
    </source>
</evidence>
<proteinExistence type="inferred from homology"/>
<comment type="subcellular location">
    <subcellularLocation>
        <location evidence="1">Cell envelope</location>
    </subcellularLocation>
</comment>
<keyword evidence="9" id="KW-1185">Reference proteome</keyword>
<evidence type="ECO:0000256" key="1">
    <source>
        <dbReference type="ARBA" id="ARBA00004196"/>
    </source>
</evidence>
<dbReference type="Gene3D" id="1.10.287.470">
    <property type="entry name" value="Helix hairpin bin"/>
    <property type="match status" value="1"/>
</dbReference>
<accession>C6XQC3</accession>
<name>C6XQC3_HIRBI</name>
<evidence type="ECO:0000259" key="4">
    <source>
        <dbReference type="Pfam" id="PF25876"/>
    </source>
</evidence>
<dbReference type="Pfam" id="PF25944">
    <property type="entry name" value="Beta-barrel_RND"/>
    <property type="match status" value="1"/>
</dbReference>
<dbReference type="InterPro" id="IPR058624">
    <property type="entry name" value="MdtA-like_HH"/>
</dbReference>
<dbReference type="GO" id="GO:0005886">
    <property type="term" value="C:plasma membrane"/>
    <property type="evidence" value="ECO:0007669"/>
    <property type="project" value="TreeGrafter"/>
</dbReference>
<dbReference type="Gene3D" id="2.40.30.170">
    <property type="match status" value="1"/>
</dbReference>
<dbReference type="NCBIfam" id="TIGR01730">
    <property type="entry name" value="RND_mfp"/>
    <property type="match status" value="1"/>
</dbReference>
<keyword evidence="3" id="KW-0732">Signal</keyword>
<dbReference type="GO" id="GO:0030313">
    <property type="term" value="C:cell envelope"/>
    <property type="evidence" value="ECO:0007669"/>
    <property type="project" value="UniProtKB-SubCell"/>
</dbReference>
<dbReference type="AlphaFoldDB" id="C6XQC3"/>
<dbReference type="EMBL" id="CP001678">
    <property type="protein sequence ID" value="ACT60422.1"/>
    <property type="molecule type" value="Genomic_DNA"/>
</dbReference>
<feature type="signal peptide" evidence="3">
    <location>
        <begin position="1"/>
        <end position="29"/>
    </location>
</feature>
<protein>
    <submittedName>
        <fullName evidence="8">Efflux transporter, RND family, MFP subunit</fullName>
    </submittedName>
</protein>
<dbReference type="STRING" id="582402.Hbal_2749"/>
<dbReference type="Gene3D" id="2.40.50.100">
    <property type="match status" value="1"/>
</dbReference>
<dbReference type="FunFam" id="2.40.420.20:FF:000001">
    <property type="entry name" value="Efflux RND transporter periplasmic adaptor subunit"/>
    <property type="match status" value="1"/>
</dbReference>
<reference evidence="9" key="1">
    <citation type="journal article" date="2011" name="J. Bacteriol.">
        <title>Genome sequences of eight morphologically diverse alphaproteobacteria.</title>
        <authorList>
            <consortium name="US DOE Joint Genome Institute"/>
            <person name="Brown P.J."/>
            <person name="Kysela D.T."/>
            <person name="Buechlein A."/>
            <person name="Hemmerich C."/>
            <person name="Brun Y.V."/>
        </authorList>
    </citation>
    <scope>NUCLEOTIDE SEQUENCE [LARGE SCALE GENOMIC DNA]</scope>
    <source>
        <strain evidence="9">ATCC 49814 / DSM 5838 / IFAM 1418</strain>
    </source>
</reference>
<dbReference type="KEGG" id="hba:Hbal_2749"/>
<evidence type="ECO:0000256" key="2">
    <source>
        <dbReference type="ARBA" id="ARBA00009477"/>
    </source>
</evidence>
<evidence type="ECO:0000256" key="3">
    <source>
        <dbReference type="SAM" id="SignalP"/>
    </source>
</evidence>
<evidence type="ECO:0000259" key="7">
    <source>
        <dbReference type="Pfam" id="PF25967"/>
    </source>
</evidence>
<dbReference type="Pfam" id="PF25917">
    <property type="entry name" value="BSH_RND"/>
    <property type="match status" value="1"/>
</dbReference>
<dbReference type="InterPro" id="IPR058627">
    <property type="entry name" value="MdtA-like_C"/>
</dbReference>
<feature type="domain" description="Multidrug resistance protein MdtA-like alpha-helical hairpin" evidence="4">
    <location>
        <begin position="119"/>
        <end position="186"/>
    </location>
</feature>
<feature type="domain" description="Multidrug resistance protein MdtA-like beta-barrel" evidence="6">
    <location>
        <begin position="224"/>
        <end position="314"/>
    </location>
</feature>
<feature type="domain" description="Multidrug resistance protein MdtA-like C-terminal permuted SH3" evidence="7">
    <location>
        <begin position="318"/>
        <end position="378"/>
    </location>
</feature>
<organism evidence="8 9">
    <name type="scientific">Hirschia baltica (strain ATCC 49814 / DSM 5838 / IFAM 1418)</name>
    <dbReference type="NCBI Taxonomy" id="582402"/>
    <lineage>
        <taxon>Bacteria</taxon>
        <taxon>Pseudomonadati</taxon>
        <taxon>Pseudomonadota</taxon>
        <taxon>Alphaproteobacteria</taxon>
        <taxon>Hyphomonadales</taxon>
        <taxon>Hyphomonadaceae</taxon>
        <taxon>Hirschia</taxon>
    </lineage>
</organism>
<dbReference type="GO" id="GO:0022857">
    <property type="term" value="F:transmembrane transporter activity"/>
    <property type="evidence" value="ECO:0007669"/>
    <property type="project" value="InterPro"/>
</dbReference>
<dbReference type="InterPro" id="IPR006143">
    <property type="entry name" value="RND_pump_MFP"/>
</dbReference>
<comment type="similarity">
    <text evidence="2">Belongs to the membrane fusion protein (MFP) (TC 8.A.1) family.</text>
</comment>
<feature type="chain" id="PRO_5002974003" evidence="3">
    <location>
        <begin position="30"/>
        <end position="409"/>
    </location>
</feature>
<evidence type="ECO:0000313" key="8">
    <source>
        <dbReference type="EMBL" id="ACT60422.1"/>
    </source>
</evidence>
<dbReference type="SUPFAM" id="SSF111369">
    <property type="entry name" value="HlyD-like secretion proteins"/>
    <property type="match status" value="1"/>
</dbReference>
<evidence type="ECO:0000313" key="9">
    <source>
        <dbReference type="Proteomes" id="UP000002745"/>
    </source>
</evidence>
<dbReference type="PROSITE" id="PS51257">
    <property type="entry name" value="PROKAR_LIPOPROTEIN"/>
    <property type="match status" value="1"/>
</dbReference>